<dbReference type="Proteomes" id="UP000252015">
    <property type="component" value="Unassembled WGS sequence"/>
</dbReference>
<feature type="signal peptide" evidence="1">
    <location>
        <begin position="1"/>
        <end position="26"/>
    </location>
</feature>
<proteinExistence type="predicted"/>
<evidence type="ECO:0000256" key="1">
    <source>
        <dbReference type="SAM" id="SignalP"/>
    </source>
</evidence>
<evidence type="ECO:0000259" key="2">
    <source>
        <dbReference type="Pfam" id="PF05305"/>
    </source>
</evidence>
<dbReference type="AlphaFoldDB" id="A0A375YYH2"/>
<sequence length="103" mass="10524">MLQGMKRLLLLMSMAAMVGLAAPAHADGNDAGFLAALDQQGISHSAGAGQTVLAGQAVCELMDRGLSPVDTVNAVRSTNPAMTVEQSARFAVTAASAFCPQHL</sequence>
<dbReference type="Pfam" id="PF05305">
    <property type="entry name" value="DUF732"/>
    <property type="match status" value="1"/>
</dbReference>
<evidence type="ECO:0000313" key="3">
    <source>
        <dbReference type="EMBL" id="SRX93938.1"/>
    </source>
</evidence>
<keyword evidence="4" id="KW-1185">Reference proteome</keyword>
<protein>
    <recommendedName>
        <fullName evidence="2">DUF732 domain-containing protein</fullName>
    </recommendedName>
</protein>
<gene>
    <name evidence="3" type="ORF">MSP7336_02185</name>
</gene>
<feature type="chain" id="PRO_5016902692" description="DUF732 domain-containing protein" evidence="1">
    <location>
        <begin position="27"/>
        <end position="103"/>
    </location>
</feature>
<keyword evidence="1" id="KW-0732">Signal</keyword>
<reference evidence="3 4" key="1">
    <citation type="submission" date="2018-05" db="EMBL/GenBank/DDBJ databases">
        <authorList>
            <consortium name="IHU Genomes"/>
        </authorList>
    </citation>
    <scope>NUCLEOTIDE SEQUENCE [LARGE SCALE GENOMIC DNA]</scope>
    <source>
        <strain evidence="3 4">P7336</strain>
    </source>
</reference>
<organism evidence="3 4">
    <name type="scientific">Mycobacterium shimoidei</name>
    <dbReference type="NCBI Taxonomy" id="29313"/>
    <lineage>
        <taxon>Bacteria</taxon>
        <taxon>Bacillati</taxon>
        <taxon>Actinomycetota</taxon>
        <taxon>Actinomycetes</taxon>
        <taxon>Mycobacteriales</taxon>
        <taxon>Mycobacteriaceae</taxon>
        <taxon>Mycobacterium</taxon>
    </lineage>
</organism>
<name>A0A375YYH2_MYCSH</name>
<evidence type="ECO:0000313" key="4">
    <source>
        <dbReference type="Proteomes" id="UP000252015"/>
    </source>
</evidence>
<accession>A0A375YYH2</accession>
<feature type="domain" description="DUF732" evidence="2">
    <location>
        <begin position="29"/>
        <end position="101"/>
    </location>
</feature>
<dbReference type="InterPro" id="IPR007969">
    <property type="entry name" value="DUF732"/>
</dbReference>
<dbReference type="EMBL" id="UEGW01000001">
    <property type="protein sequence ID" value="SRX93938.1"/>
    <property type="molecule type" value="Genomic_DNA"/>
</dbReference>